<keyword evidence="3 9" id="KW-1015">Disulfide bond</keyword>
<keyword evidence="5" id="KW-0325">Glycoprotein</keyword>
<keyword evidence="4" id="KW-0675">Receptor</keyword>
<feature type="domain" description="SRCR" evidence="10">
    <location>
        <begin position="545"/>
        <end position="645"/>
    </location>
</feature>
<dbReference type="FunFam" id="3.10.250.10:FF:000006">
    <property type="entry name" value="neurotrypsin isoform X2"/>
    <property type="match status" value="1"/>
</dbReference>
<feature type="disulfide bond" evidence="9">
    <location>
        <begin position="106"/>
        <end position="116"/>
    </location>
</feature>
<dbReference type="Pfam" id="PF00530">
    <property type="entry name" value="SRCR"/>
    <property type="match status" value="6"/>
</dbReference>
<comment type="function">
    <text evidence="6">Binds to extracellular matrix proteins. Binds to pathogen-associated molecular patterns (PAMPs) present on the cell walls of Gram-positive and Gram-negative bacteria and fungi, behaving as a pattern recognition receptor (PRR). Induces bacterial and fungal aggregation and subsequent inhibition of PAMP-induced cytokine release. Does not possess intrinsic bactericidal activity. May play a role in the innate defense and homeostasis of certain epithelial surfaces.</text>
</comment>
<evidence type="ECO:0000256" key="8">
    <source>
        <dbReference type="ARBA" id="ARBA00069168"/>
    </source>
</evidence>
<feature type="disulfide bond" evidence="9">
    <location>
        <begin position="583"/>
        <end position="644"/>
    </location>
</feature>
<feature type="disulfide bond" evidence="9">
    <location>
        <begin position="164"/>
        <end position="228"/>
    </location>
</feature>
<comment type="subunit">
    <text evidence="7">Interacts with LGALS1 and laminin.</text>
</comment>
<comment type="caution">
    <text evidence="11">The sequence shown here is derived from an EMBL/GenBank/DDBJ whole genome shotgun (WGS) entry which is preliminary data.</text>
</comment>
<dbReference type="GO" id="GO:0016020">
    <property type="term" value="C:membrane"/>
    <property type="evidence" value="ECO:0007669"/>
    <property type="project" value="InterPro"/>
</dbReference>
<evidence type="ECO:0000256" key="6">
    <source>
        <dbReference type="ARBA" id="ARBA00058074"/>
    </source>
</evidence>
<dbReference type="Gene3D" id="3.10.250.10">
    <property type="entry name" value="SRCR-like domain"/>
    <property type="match status" value="6"/>
</dbReference>
<feature type="disulfide bond" evidence="9">
    <location>
        <begin position="311"/>
        <end position="321"/>
    </location>
</feature>
<feature type="disulfide bond" evidence="9">
    <location>
        <begin position="367"/>
        <end position="431"/>
    </location>
</feature>
<sequence>MDSITAAGHGAGNSRGRPCCVENAAVSKTSVTSNVPVRLVDGSNACSGRVEIYKDSEWGTICDEGLDDVEGNLVCYEVGCGPVISIQPSAFFGEGSGTLLTDDLNCFGNESSVLDCIWGNHTDECDHTRDAGVICDSTLRLQGGSGMCSGRVEIFNSRQWGTVCDTTWDLLDSAVVCKERGCGSPLAVYYNAFFGKGTGPVWMDGVSCTGRESVLKKCAFSGWGVTTCTHADDAGVTCSEFMLADGPNTCSGRVEVLFEHFGWGTISDNGWNLLGGDVICKQMDCGSALSVSGESAFGKGSGTAWLYNTACTGTEVSLKKCISGYEKKSSHSNDAGVVCREVKLVNGPSVCSGTVQVRYTGDWGSICHNNWDLLDGIVLCRELGCGPFITAYASAYYGSGTGNILMDNLLCTGSEPSLKECSHSTSVSSLCTHSQDSGVSCGEVRLVDGDSICSGRVEVLKNNQWGTVCGDSWDMTDAIVVCRELGCGSPVEVNTGVYGSGIGPIWMDDVKCAGTEGTLKNCRSNGWGVHNCDHTSDAGVICREVRLVNTNNMCQGTVQVYHDGRWGTVCHNSWDIADGIVLCRELGCGGNAQPLSNAYFGASDGPIWMDSLRCRGSESNLRKCQFGGWGYHQCIHAYDAGIVCREIRNVLRIEVSTDSGENPSDPSQMTKLLDKIKDELKNTGNFSVKWRTQSNGHVFQEKKMFDP</sequence>
<dbReference type="FunFam" id="3.10.250.10:FF:000007">
    <property type="entry name" value="Soluble scavenger receptor cysteine-rich domain-containing protein SSC5D"/>
    <property type="match status" value="2"/>
</dbReference>
<dbReference type="InterPro" id="IPR001190">
    <property type="entry name" value="SRCR"/>
</dbReference>
<protein>
    <recommendedName>
        <fullName evidence="8">Soluble scavenger receptor cysteine-rich domain-containing protein SSC5D</fullName>
    </recommendedName>
</protein>
<dbReference type="FunFam" id="3.10.250.10:FF:000009">
    <property type="entry name" value="WC1"/>
    <property type="match status" value="3"/>
</dbReference>
<evidence type="ECO:0000256" key="1">
    <source>
        <dbReference type="ARBA" id="ARBA00022729"/>
    </source>
</evidence>
<dbReference type="SMART" id="SM00202">
    <property type="entry name" value="SR"/>
    <property type="match status" value="6"/>
</dbReference>
<accession>A0AA88TKE1</accession>
<evidence type="ECO:0000256" key="7">
    <source>
        <dbReference type="ARBA" id="ARBA00064153"/>
    </source>
</evidence>
<feature type="domain" description="SRCR" evidence="10">
    <location>
        <begin position="241"/>
        <end position="340"/>
    </location>
</feature>
<comment type="caution">
    <text evidence="9">Lacks conserved residue(s) required for the propagation of feature annotation.</text>
</comment>
<gene>
    <name evidence="11" type="ORF">Q8A67_013013</name>
</gene>
<dbReference type="PANTHER" id="PTHR19331">
    <property type="entry name" value="SCAVENGER RECEPTOR DOMAIN-CONTAINING"/>
    <property type="match status" value="1"/>
</dbReference>
<evidence type="ECO:0000256" key="9">
    <source>
        <dbReference type="PROSITE-ProRule" id="PRU00196"/>
    </source>
</evidence>
<evidence type="ECO:0000313" key="12">
    <source>
        <dbReference type="Proteomes" id="UP001187343"/>
    </source>
</evidence>
<dbReference type="EMBL" id="JAUYZG010000012">
    <property type="protein sequence ID" value="KAK2893025.1"/>
    <property type="molecule type" value="Genomic_DNA"/>
</dbReference>
<feature type="domain" description="SRCR" evidence="10">
    <location>
        <begin position="37"/>
        <end position="136"/>
    </location>
</feature>
<reference evidence="11" key="1">
    <citation type="submission" date="2023-08" db="EMBL/GenBank/DDBJ databases">
        <title>Chromosome-level Genome Assembly of mud carp (Cirrhinus molitorella).</title>
        <authorList>
            <person name="Liu H."/>
        </authorList>
    </citation>
    <scope>NUCLEOTIDE SEQUENCE</scope>
    <source>
        <strain evidence="11">Prfri</strain>
        <tissue evidence="11">Muscle</tissue>
    </source>
</reference>
<organism evidence="11 12">
    <name type="scientific">Cirrhinus molitorella</name>
    <name type="common">mud carp</name>
    <dbReference type="NCBI Taxonomy" id="172907"/>
    <lineage>
        <taxon>Eukaryota</taxon>
        <taxon>Metazoa</taxon>
        <taxon>Chordata</taxon>
        <taxon>Craniata</taxon>
        <taxon>Vertebrata</taxon>
        <taxon>Euteleostomi</taxon>
        <taxon>Actinopterygii</taxon>
        <taxon>Neopterygii</taxon>
        <taxon>Teleostei</taxon>
        <taxon>Ostariophysi</taxon>
        <taxon>Cypriniformes</taxon>
        <taxon>Cyprinidae</taxon>
        <taxon>Labeoninae</taxon>
        <taxon>Labeonini</taxon>
        <taxon>Cirrhinus</taxon>
    </lineage>
</organism>
<evidence type="ECO:0000256" key="2">
    <source>
        <dbReference type="ARBA" id="ARBA00022737"/>
    </source>
</evidence>
<dbReference type="InterPro" id="IPR036772">
    <property type="entry name" value="SRCR-like_dom_sf"/>
</dbReference>
<feature type="disulfide bond" evidence="9">
    <location>
        <begin position="570"/>
        <end position="634"/>
    </location>
</feature>
<feature type="disulfide bond" evidence="9">
    <location>
        <begin position="208"/>
        <end position="218"/>
    </location>
</feature>
<feature type="disulfide bond" evidence="9">
    <location>
        <begin position="614"/>
        <end position="624"/>
    </location>
</feature>
<feature type="disulfide bond" evidence="9">
    <location>
        <begin position="512"/>
        <end position="522"/>
    </location>
</feature>
<evidence type="ECO:0000256" key="3">
    <source>
        <dbReference type="ARBA" id="ARBA00023157"/>
    </source>
</evidence>
<evidence type="ECO:0000256" key="4">
    <source>
        <dbReference type="ARBA" id="ARBA00023170"/>
    </source>
</evidence>
<feature type="domain" description="SRCR" evidence="10">
    <location>
        <begin position="342"/>
        <end position="442"/>
    </location>
</feature>
<name>A0AA88TKE1_9TELE</name>
<dbReference type="AlphaFoldDB" id="A0AA88TKE1"/>
<dbReference type="PROSITE" id="PS50287">
    <property type="entry name" value="SRCR_2"/>
    <property type="match status" value="6"/>
</dbReference>
<dbReference type="PROSITE" id="PS00420">
    <property type="entry name" value="SRCR_1"/>
    <property type="match status" value="3"/>
</dbReference>
<feature type="domain" description="SRCR" evidence="10">
    <location>
        <begin position="139"/>
        <end position="239"/>
    </location>
</feature>
<dbReference type="PRINTS" id="PR00258">
    <property type="entry name" value="SPERACTRCPTR"/>
</dbReference>
<feature type="disulfide bond" evidence="9">
    <location>
        <begin position="411"/>
        <end position="421"/>
    </location>
</feature>
<keyword evidence="2" id="KW-0677">Repeat</keyword>
<feature type="domain" description="SRCR" evidence="10">
    <location>
        <begin position="444"/>
        <end position="543"/>
    </location>
</feature>
<feature type="disulfide bond" evidence="9">
    <location>
        <begin position="177"/>
        <end position="238"/>
    </location>
</feature>
<keyword evidence="1" id="KW-0732">Signal</keyword>
<keyword evidence="12" id="KW-1185">Reference proteome</keyword>
<evidence type="ECO:0000259" key="10">
    <source>
        <dbReference type="PROSITE" id="PS50287"/>
    </source>
</evidence>
<evidence type="ECO:0000256" key="5">
    <source>
        <dbReference type="ARBA" id="ARBA00023180"/>
    </source>
</evidence>
<proteinExistence type="predicted"/>
<feature type="disulfide bond" evidence="9">
    <location>
        <begin position="380"/>
        <end position="441"/>
    </location>
</feature>
<dbReference type="SUPFAM" id="SSF56487">
    <property type="entry name" value="SRCR-like"/>
    <property type="match status" value="6"/>
</dbReference>
<evidence type="ECO:0000313" key="11">
    <source>
        <dbReference type="EMBL" id="KAK2893025.1"/>
    </source>
</evidence>
<dbReference type="Proteomes" id="UP001187343">
    <property type="component" value="Unassembled WGS sequence"/>
</dbReference>